<evidence type="ECO:0000256" key="1">
    <source>
        <dbReference type="ARBA" id="ARBA00004127"/>
    </source>
</evidence>
<dbReference type="InterPro" id="IPR033118">
    <property type="entry name" value="EXPERA"/>
</dbReference>
<feature type="domain" description="EXPERA" evidence="9">
    <location>
        <begin position="71"/>
        <end position="196"/>
    </location>
</feature>
<dbReference type="Proteomes" id="UP001221898">
    <property type="component" value="Unassembled WGS sequence"/>
</dbReference>
<evidence type="ECO:0000313" key="11">
    <source>
        <dbReference type="Proteomes" id="UP001221898"/>
    </source>
</evidence>
<name>A0AAD7W8V8_9TELE</name>
<keyword evidence="4 7" id="KW-1133">Transmembrane helix</keyword>
<accession>A0AAD7W8V8</accession>
<comment type="subcellular location">
    <subcellularLocation>
        <location evidence="1">Endomembrane system</location>
        <topology evidence="1">Multi-pass membrane protein</topology>
    </subcellularLocation>
</comment>
<dbReference type="GO" id="GO:0033116">
    <property type="term" value="C:endoplasmic reticulum-Golgi intermediate compartment membrane"/>
    <property type="evidence" value="ECO:0007669"/>
    <property type="project" value="TreeGrafter"/>
</dbReference>
<dbReference type="InterPro" id="IPR059044">
    <property type="entry name" value="TM_Tm6sf1/2"/>
</dbReference>
<evidence type="ECO:0000259" key="9">
    <source>
        <dbReference type="PROSITE" id="PS51751"/>
    </source>
</evidence>
<evidence type="ECO:0000256" key="2">
    <source>
        <dbReference type="ARBA" id="ARBA00022692"/>
    </source>
</evidence>
<keyword evidence="3" id="KW-0677">Repeat</keyword>
<dbReference type="Pfam" id="PF05241">
    <property type="entry name" value="EBP"/>
    <property type="match status" value="1"/>
</dbReference>
<dbReference type="AlphaFoldDB" id="A0AAD7W8V8"/>
<dbReference type="PANTHER" id="PTHR14568:SF13">
    <property type="entry name" value="SI:DKEY-19F23.3"/>
    <property type="match status" value="1"/>
</dbReference>
<comment type="caution">
    <text evidence="10">The sequence shown here is derived from an EMBL/GenBank/DDBJ whole genome shotgun (WGS) entry which is preliminary data.</text>
</comment>
<evidence type="ECO:0000256" key="4">
    <source>
        <dbReference type="ARBA" id="ARBA00022989"/>
    </source>
</evidence>
<protein>
    <recommendedName>
        <fullName evidence="9">EXPERA domain-containing protein</fullName>
    </recommendedName>
</protein>
<feature type="transmembrane region" description="Helical" evidence="8">
    <location>
        <begin position="44"/>
        <end position="65"/>
    </location>
</feature>
<reference evidence="10" key="1">
    <citation type="journal article" date="2023" name="Science">
        <title>Genome structures resolve the early diversification of teleost fishes.</title>
        <authorList>
            <person name="Parey E."/>
            <person name="Louis A."/>
            <person name="Montfort J."/>
            <person name="Bouchez O."/>
            <person name="Roques C."/>
            <person name="Iampietro C."/>
            <person name="Lluch J."/>
            <person name="Castinel A."/>
            <person name="Donnadieu C."/>
            <person name="Desvignes T."/>
            <person name="Floi Bucao C."/>
            <person name="Jouanno E."/>
            <person name="Wen M."/>
            <person name="Mejri S."/>
            <person name="Dirks R."/>
            <person name="Jansen H."/>
            <person name="Henkel C."/>
            <person name="Chen W.J."/>
            <person name="Zahm M."/>
            <person name="Cabau C."/>
            <person name="Klopp C."/>
            <person name="Thompson A.W."/>
            <person name="Robinson-Rechavi M."/>
            <person name="Braasch I."/>
            <person name="Lecointre G."/>
            <person name="Bobe J."/>
            <person name="Postlethwait J.H."/>
            <person name="Berthelot C."/>
            <person name="Roest Crollius H."/>
            <person name="Guiguen Y."/>
        </authorList>
    </citation>
    <scope>NUCLEOTIDE SEQUENCE</scope>
    <source>
        <strain evidence="10">NC1722</strain>
    </source>
</reference>
<feature type="transmembrane region" description="Helical" evidence="8">
    <location>
        <begin position="229"/>
        <end position="250"/>
    </location>
</feature>
<evidence type="ECO:0000256" key="7">
    <source>
        <dbReference type="PROSITE-ProRule" id="PRU01087"/>
    </source>
</evidence>
<evidence type="ECO:0000256" key="5">
    <source>
        <dbReference type="ARBA" id="ARBA00023136"/>
    </source>
</evidence>
<evidence type="ECO:0000313" key="10">
    <source>
        <dbReference type="EMBL" id="KAJ8387748.1"/>
    </source>
</evidence>
<proteinExistence type="inferred from homology"/>
<dbReference type="Pfam" id="PF26083">
    <property type="entry name" value="TM_Tm6sf2"/>
    <property type="match status" value="1"/>
</dbReference>
<feature type="transmembrane region" description="Helical" evidence="8">
    <location>
        <begin position="341"/>
        <end position="362"/>
    </location>
</feature>
<dbReference type="CDD" id="cd21106">
    <property type="entry name" value="TM6SF1-like"/>
    <property type="match status" value="1"/>
</dbReference>
<dbReference type="GO" id="GO:0019216">
    <property type="term" value="P:regulation of lipid metabolic process"/>
    <property type="evidence" value="ECO:0007669"/>
    <property type="project" value="TreeGrafter"/>
</dbReference>
<keyword evidence="2 7" id="KW-0812">Transmembrane</keyword>
<evidence type="ECO:0000256" key="3">
    <source>
        <dbReference type="ARBA" id="ARBA00022737"/>
    </source>
</evidence>
<keyword evidence="11" id="KW-1185">Reference proteome</keyword>
<feature type="transmembrane region" description="Helical" evidence="8">
    <location>
        <begin position="113"/>
        <end position="138"/>
    </location>
</feature>
<evidence type="ECO:0000256" key="8">
    <source>
        <dbReference type="SAM" id="Phobius"/>
    </source>
</evidence>
<dbReference type="EMBL" id="JAINUG010000206">
    <property type="protein sequence ID" value="KAJ8387748.1"/>
    <property type="molecule type" value="Genomic_DNA"/>
</dbReference>
<sequence length="387" mass="43944">MNNVPAFQESKAGRRVLQQAPSAHIAPANAVKIKTEVPKLAQPFVILEIGAAVLVAVFLLVYLAVRRRPPKDPLFYVFAEFSFTCIIDLTSALEYDGFTSGFMEFYRTTGEPYLGTAYAIMMCYWDGILHFFLYLLMVRRMGRKKPYRSVGIFWAGSLFANMVVFVPGIVLGKYGSEIRPAFWLNFPFLLVPLWGAVALFRRPRELPAMSPGKIVHEQKKGLFSRPLDLLLIMSLLGAMGFTIFRGFVVLDCPLEACFTYITKYEPYLKDPVGYPKVMMLLFLFYATPMLAMFTYGLRTPGCTWMLDWTVYYAGAIAQCQWAHIGASLHSRTLPPYRIPKETWQCVMGLNLLYVAVPLILALRCTRNPAFFMNAVPEGQANHEKRHN</sequence>
<feature type="transmembrane region" description="Helical" evidence="8">
    <location>
        <begin position="277"/>
        <end position="297"/>
    </location>
</feature>
<organism evidence="10 11">
    <name type="scientific">Aldrovandia affinis</name>
    <dbReference type="NCBI Taxonomy" id="143900"/>
    <lineage>
        <taxon>Eukaryota</taxon>
        <taxon>Metazoa</taxon>
        <taxon>Chordata</taxon>
        <taxon>Craniata</taxon>
        <taxon>Vertebrata</taxon>
        <taxon>Euteleostomi</taxon>
        <taxon>Actinopterygii</taxon>
        <taxon>Neopterygii</taxon>
        <taxon>Teleostei</taxon>
        <taxon>Notacanthiformes</taxon>
        <taxon>Halosauridae</taxon>
        <taxon>Aldrovandia</taxon>
    </lineage>
</organism>
<comment type="similarity">
    <text evidence="6">Belongs to the TM6SF family.</text>
</comment>
<dbReference type="GO" id="GO:0055088">
    <property type="term" value="P:lipid homeostasis"/>
    <property type="evidence" value="ECO:0007669"/>
    <property type="project" value="TreeGrafter"/>
</dbReference>
<feature type="transmembrane region" description="Helical" evidence="8">
    <location>
        <begin position="182"/>
        <end position="200"/>
    </location>
</feature>
<dbReference type="PANTHER" id="PTHR14568">
    <property type="entry name" value="TRANSMEMBRANE SUPERFAMILY 6 MEMBER 1/2"/>
    <property type="match status" value="1"/>
</dbReference>
<dbReference type="GO" id="GO:0005789">
    <property type="term" value="C:endoplasmic reticulum membrane"/>
    <property type="evidence" value="ECO:0007669"/>
    <property type="project" value="TreeGrafter"/>
</dbReference>
<feature type="transmembrane region" description="Helical" evidence="8">
    <location>
        <begin position="309"/>
        <end position="329"/>
    </location>
</feature>
<keyword evidence="5 7" id="KW-0472">Membrane</keyword>
<dbReference type="InterPro" id="IPR047195">
    <property type="entry name" value="TM6SF1-like"/>
</dbReference>
<dbReference type="PROSITE" id="PS51751">
    <property type="entry name" value="EXPERA"/>
    <property type="match status" value="2"/>
</dbReference>
<evidence type="ECO:0000256" key="6">
    <source>
        <dbReference type="ARBA" id="ARBA00034760"/>
    </source>
</evidence>
<feature type="transmembrane region" description="Helical" evidence="8">
    <location>
        <begin position="150"/>
        <end position="170"/>
    </location>
</feature>
<feature type="domain" description="EXPERA" evidence="9">
    <location>
        <begin position="227"/>
        <end position="361"/>
    </location>
</feature>
<gene>
    <name evidence="10" type="ORF">AAFF_G00150490</name>
</gene>
<feature type="transmembrane region" description="Helical" evidence="8">
    <location>
        <begin position="74"/>
        <end position="93"/>
    </location>
</feature>